<keyword evidence="8 15" id="KW-0547">Nucleotide-binding</keyword>
<evidence type="ECO:0000256" key="5">
    <source>
        <dbReference type="ARBA" id="ARBA00022555"/>
    </source>
</evidence>
<dbReference type="InterPro" id="IPR045864">
    <property type="entry name" value="aa-tRNA-synth_II/BPL/LPL"/>
</dbReference>
<dbReference type="OrthoDB" id="9805455at2"/>
<dbReference type="PROSITE" id="PS50886">
    <property type="entry name" value="TRBD"/>
    <property type="match status" value="1"/>
</dbReference>
<dbReference type="InterPro" id="IPR041616">
    <property type="entry name" value="PheRS_beta_core"/>
</dbReference>
<sequence>MKFTLSWLKAHLDTEAEVDQVAEAMTMAGLEVEEVHDPIAALAPFTVAKIISAERHPNADRLQVCQVETVDGLKEIVCGAPNARAGLTTIYAPIGAYVPGLGVTLVEKPVRGVVSNGMLCSGAELELPDESDGILELSADLQVGQPAAGVFGAEPVIDFEVTPNRPDWLGVAGIARDLAAAGLGKLTTPEIVPIAGAFDSPVSVTLEAPELCPVFAGRVIRGVQNGPSPEWLQQRLTAIGLRPINRLVDITNLISYDRARPLHVYDLASLSGDGIVVRAGRGDADQIEALDGKTYAPGAADCVISDAGGQRAIGLGGVMGGVSTGCSDETVDVFVESAWFDSIAIAQTGRALGINSDAQYRFARGVDTASVVPGLELATQLILDLCGGEPSTITVAGQAPAAPAAFAFDPTYVKRLSGMDLGEDRIFEILFALGFTVMRGSPWSVTPPSWRRDVEGPADLVEEVARIEGYAALPDAPLPPVAPAPGGVLSPRQARVRTARRALAAQGYDEAVTWSFTKQAVAVLFGGGDERLVLENPIAADLDCMRPSALPNLIQAAARNAARGHADVALFEIGPIYLDDQPTGQRTVIAGLVAPHADRHWGGAGEDPLFALKGDLLALLEEIGAPVASLQLAQGSNRDWWHPGRSARLQLGPKNIIVEFGALHPRVLKALDADGPMLAFEIVLDSVPEPRGQKGKGGGGKARGAADLPNLMPLTRDFAFLMDEAKAVGDLTRAVAGADKALIADVRVFDVYRGQGVPEGQKSVAIEVEIQPRAATLAEAEIEALTAKIKAAAAKAGGTLRA</sequence>
<keyword evidence="4 15" id="KW-0963">Cytoplasm</keyword>
<dbReference type="NCBIfam" id="TIGR00472">
    <property type="entry name" value="pheT_bact"/>
    <property type="match status" value="1"/>
</dbReference>
<dbReference type="PANTHER" id="PTHR10947">
    <property type="entry name" value="PHENYLALANYL-TRNA SYNTHETASE BETA CHAIN AND LEUCINE-RICH REPEAT-CONTAINING PROTEIN 47"/>
    <property type="match status" value="1"/>
</dbReference>
<keyword evidence="13 15" id="KW-0030">Aminoacyl-tRNA synthetase</keyword>
<dbReference type="SMART" id="SM00896">
    <property type="entry name" value="FDX-ACB"/>
    <property type="match status" value="1"/>
</dbReference>
<dbReference type="PROSITE" id="PS51483">
    <property type="entry name" value="B5"/>
    <property type="match status" value="1"/>
</dbReference>
<dbReference type="Pfam" id="PF03484">
    <property type="entry name" value="B5"/>
    <property type="match status" value="1"/>
</dbReference>
<dbReference type="InterPro" id="IPR005146">
    <property type="entry name" value="B3/B4_tRNA-bd"/>
</dbReference>
<dbReference type="CDD" id="cd00769">
    <property type="entry name" value="PheRS_beta_core"/>
    <property type="match status" value="1"/>
</dbReference>
<dbReference type="NCBIfam" id="NF045760">
    <property type="entry name" value="YtpR"/>
    <property type="match status" value="1"/>
</dbReference>
<dbReference type="InterPro" id="IPR004532">
    <property type="entry name" value="Phe-tRNA-ligase_IIc_bsu_bact"/>
</dbReference>
<dbReference type="Gene3D" id="3.50.40.10">
    <property type="entry name" value="Phenylalanyl-trna Synthetase, Chain B, domain 3"/>
    <property type="match status" value="1"/>
</dbReference>
<keyword evidence="7 15" id="KW-0479">Metal-binding</keyword>
<dbReference type="SUPFAM" id="SSF46955">
    <property type="entry name" value="Putative DNA-binding domain"/>
    <property type="match status" value="1"/>
</dbReference>
<dbReference type="GO" id="GO:0006432">
    <property type="term" value="P:phenylalanyl-tRNA aminoacylation"/>
    <property type="evidence" value="ECO:0007669"/>
    <property type="project" value="UniProtKB-UniRule"/>
</dbReference>
<evidence type="ECO:0000256" key="12">
    <source>
        <dbReference type="ARBA" id="ARBA00022917"/>
    </source>
</evidence>
<evidence type="ECO:0000256" key="8">
    <source>
        <dbReference type="ARBA" id="ARBA00022741"/>
    </source>
</evidence>
<keyword evidence="6 15" id="KW-0436">Ligase</keyword>
<dbReference type="GO" id="GO:0000287">
    <property type="term" value="F:magnesium ion binding"/>
    <property type="evidence" value="ECO:0007669"/>
    <property type="project" value="UniProtKB-UniRule"/>
</dbReference>
<dbReference type="SUPFAM" id="SSF50249">
    <property type="entry name" value="Nucleic acid-binding proteins"/>
    <property type="match status" value="1"/>
</dbReference>
<dbReference type="InterPro" id="IPR002547">
    <property type="entry name" value="tRNA-bd_dom"/>
</dbReference>
<dbReference type="SUPFAM" id="SSF54991">
    <property type="entry name" value="Anticodon-binding domain of PheRS"/>
    <property type="match status" value="1"/>
</dbReference>
<evidence type="ECO:0000313" key="20">
    <source>
        <dbReference type="EMBL" id="SJM70599.1"/>
    </source>
</evidence>
<proteinExistence type="inferred from homology"/>
<evidence type="ECO:0000256" key="9">
    <source>
        <dbReference type="ARBA" id="ARBA00022840"/>
    </source>
</evidence>
<feature type="domain" description="B5" evidence="19">
    <location>
        <begin position="401"/>
        <end position="475"/>
    </location>
</feature>
<dbReference type="InterPro" id="IPR012340">
    <property type="entry name" value="NA-bd_OB-fold"/>
</dbReference>
<evidence type="ECO:0000259" key="18">
    <source>
        <dbReference type="PROSITE" id="PS51447"/>
    </source>
</evidence>
<feature type="domain" description="TRNA-binding" evidence="17">
    <location>
        <begin position="39"/>
        <end position="148"/>
    </location>
</feature>
<feature type="binding site" evidence="15">
    <location>
        <position position="462"/>
    </location>
    <ligand>
        <name>Mg(2+)</name>
        <dbReference type="ChEBI" id="CHEBI:18420"/>
        <note>shared with alpha subunit</note>
    </ligand>
</feature>
<evidence type="ECO:0000256" key="7">
    <source>
        <dbReference type="ARBA" id="ARBA00022723"/>
    </source>
</evidence>
<protein>
    <recommendedName>
        <fullName evidence="15">Phenylalanine--tRNA ligase beta subunit</fullName>
        <ecNumber evidence="15">6.1.1.20</ecNumber>
    </recommendedName>
    <alternativeName>
        <fullName evidence="15">Phenylalanyl-tRNA synthetase beta subunit</fullName>
        <shortName evidence="15">PheRS</shortName>
    </alternativeName>
</protein>
<evidence type="ECO:0000259" key="19">
    <source>
        <dbReference type="PROSITE" id="PS51483"/>
    </source>
</evidence>
<comment type="subunit">
    <text evidence="3 15">Tetramer of two alpha and two beta subunits.</text>
</comment>
<dbReference type="GO" id="GO:0004826">
    <property type="term" value="F:phenylalanine-tRNA ligase activity"/>
    <property type="evidence" value="ECO:0007669"/>
    <property type="project" value="UniProtKB-UniRule"/>
</dbReference>
<keyword evidence="9 15" id="KW-0067">ATP-binding</keyword>
<dbReference type="EMBL" id="FUIE01000085">
    <property type="protein sequence ID" value="SJM70599.1"/>
    <property type="molecule type" value="Genomic_DNA"/>
</dbReference>
<evidence type="ECO:0000259" key="17">
    <source>
        <dbReference type="PROSITE" id="PS50886"/>
    </source>
</evidence>
<dbReference type="Pfam" id="PF01588">
    <property type="entry name" value="tRNA_bind"/>
    <property type="match status" value="1"/>
</dbReference>
<evidence type="ECO:0000256" key="3">
    <source>
        <dbReference type="ARBA" id="ARBA00011209"/>
    </source>
</evidence>
<evidence type="ECO:0000313" key="21">
    <source>
        <dbReference type="Proteomes" id="UP000195766"/>
    </source>
</evidence>
<dbReference type="Pfam" id="PF03483">
    <property type="entry name" value="B3_4"/>
    <property type="match status" value="1"/>
</dbReference>
<dbReference type="PROSITE" id="PS51447">
    <property type="entry name" value="FDX_ACB"/>
    <property type="match status" value="1"/>
</dbReference>
<feature type="domain" description="FDX-ACB" evidence="18">
    <location>
        <begin position="709"/>
        <end position="801"/>
    </location>
</feature>
<feature type="binding site" evidence="15">
    <location>
        <position position="463"/>
    </location>
    <ligand>
        <name>Mg(2+)</name>
        <dbReference type="ChEBI" id="CHEBI:18420"/>
        <note>shared with alpha subunit</note>
    </ligand>
</feature>
<evidence type="ECO:0000256" key="13">
    <source>
        <dbReference type="ARBA" id="ARBA00023146"/>
    </source>
</evidence>
<evidence type="ECO:0000256" key="6">
    <source>
        <dbReference type="ARBA" id="ARBA00022598"/>
    </source>
</evidence>
<comment type="subcellular location">
    <subcellularLocation>
        <location evidence="1 15">Cytoplasm</location>
    </subcellularLocation>
</comment>
<dbReference type="Proteomes" id="UP000195766">
    <property type="component" value="Unassembled WGS sequence"/>
</dbReference>
<dbReference type="Gene3D" id="2.40.50.140">
    <property type="entry name" value="Nucleic acid-binding proteins"/>
    <property type="match status" value="1"/>
</dbReference>
<evidence type="ECO:0000256" key="11">
    <source>
        <dbReference type="ARBA" id="ARBA00022884"/>
    </source>
</evidence>
<feature type="binding site" evidence="15">
    <location>
        <position position="459"/>
    </location>
    <ligand>
        <name>Mg(2+)</name>
        <dbReference type="ChEBI" id="CHEBI:18420"/>
        <note>shared with alpha subunit</note>
    </ligand>
</feature>
<dbReference type="SMART" id="SM00874">
    <property type="entry name" value="B5"/>
    <property type="match status" value="1"/>
</dbReference>
<dbReference type="InterPro" id="IPR005147">
    <property type="entry name" value="tRNA_synthase_B5-dom"/>
</dbReference>
<evidence type="ECO:0000256" key="15">
    <source>
        <dbReference type="HAMAP-Rule" id="MF_00283"/>
    </source>
</evidence>
<dbReference type="AlphaFoldDB" id="A0A1R4GQX1"/>
<dbReference type="CDD" id="cd02796">
    <property type="entry name" value="tRNA_bind_bactPheRS"/>
    <property type="match status" value="1"/>
</dbReference>
<dbReference type="InterPro" id="IPR020825">
    <property type="entry name" value="Phe-tRNA_synthase-like_B3/B4"/>
</dbReference>
<feature type="binding site" evidence="15">
    <location>
        <position position="453"/>
    </location>
    <ligand>
        <name>Mg(2+)</name>
        <dbReference type="ChEBI" id="CHEBI:18420"/>
        <note>shared with alpha subunit</note>
    </ligand>
</feature>
<comment type="cofactor">
    <cofactor evidence="15">
        <name>Mg(2+)</name>
        <dbReference type="ChEBI" id="CHEBI:18420"/>
    </cofactor>
    <text evidence="15">Binds 2 magnesium ions per tetramer.</text>
</comment>
<dbReference type="SUPFAM" id="SSF55681">
    <property type="entry name" value="Class II aaRS and biotin synthetases"/>
    <property type="match status" value="1"/>
</dbReference>
<keyword evidence="10 15" id="KW-0460">Magnesium</keyword>
<reference evidence="20 21" key="1">
    <citation type="submission" date="2017-02" db="EMBL/GenBank/DDBJ databases">
        <authorList>
            <person name="Peterson S.W."/>
        </authorList>
    </citation>
    <scope>NUCLEOTIDE SEQUENCE [LARGE SCALE GENOMIC DNA]</scope>
    <source>
        <strain evidence="20 21">3F5N</strain>
    </source>
</reference>
<keyword evidence="5 16" id="KW-0820">tRNA-binding</keyword>
<dbReference type="InterPro" id="IPR036690">
    <property type="entry name" value="Fdx_antiC-bd_sf"/>
</dbReference>
<dbReference type="InterPro" id="IPR045060">
    <property type="entry name" value="Phe-tRNA-ligase_IIc_bsu"/>
</dbReference>
<dbReference type="Gene3D" id="3.30.70.380">
    <property type="entry name" value="Ferrodoxin-fold anticodon-binding domain"/>
    <property type="match status" value="1"/>
</dbReference>
<evidence type="ECO:0000256" key="16">
    <source>
        <dbReference type="PROSITE-ProRule" id="PRU00209"/>
    </source>
</evidence>
<organism evidence="20 21">
    <name type="scientific">Brevundimonas diminuta 3F5N</name>
    <dbReference type="NCBI Taxonomy" id="1255603"/>
    <lineage>
        <taxon>Bacteria</taxon>
        <taxon>Pseudomonadati</taxon>
        <taxon>Pseudomonadota</taxon>
        <taxon>Alphaproteobacteria</taxon>
        <taxon>Caulobacterales</taxon>
        <taxon>Caulobacteraceae</taxon>
        <taxon>Brevundimonas</taxon>
    </lineage>
</organism>
<dbReference type="InterPro" id="IPR033714">
    <property type="entry name" value="tRNA_bind_bactPheRS"/>
</dbReference>
<dbReference type="Pfam" id="PF17759">
    <property type="entry name" value="tRNA_synthFbeta"/>
    <property type="match status" value="1"/>
</dbReference>
<evidence type="ECO:0000256" key="4">
    <source>
        <dbReference type="ARBA" id="ARBA00022490"/>
    </source>
</evidence>
<evidence type="ECO:0000256" key="10">
    <source>
        <dbReference type="ARBA" id="ARBA00022842"/>
    </source>
</evidence>
<name>A0A1R4GQX1_BREDI</name>
<accession>A0A1R4GQX1</accession>
<dbReference type="HAMAP" id="MF_00283">
    <property type="entry name" value="Phe_tRNA_synth_beta1"/>
    <property type="match status" value="1"/>
</dbReference>
<keyword evidence="12 15" id="KW-0648">Protein biosynthesis</keyword>
<dbReference type="PANTHER" id="PTHR10947:SF0">
    <property type="entry name" value="PHENYLALANINE--TRNA LIGASE BETA SUBUNIT"/>
    <property type="match status" value="1"/>
</dbReference>
<evidence type="ECO:0000256" key="1">
    <source>
        <dbReference type="ARBA" id="ARBA00004496"/>
    </source>
</evidence>
<dbReference type="GO" id="GO:0005524">
    <property type="term" value="F:ATP binding"/>
    <property type="evidence" value="ECO:0007669"/>
    <property type="project" value="UniProtKB-UniRule"/>
</dbReference>
<dbReference type="RefSeq" id="WP_087141800.1">
    <property type="nucleotide sequence ID" value="NZ_FUIE01000085.1"/>
</dbReference>
<keyword evidence="11 16" id="KW-0694">RNA-binding</keyword>
<dbReference type="Gene3D" id="3.30.930.10">
    <property type="entry name" value="Bira Bifunctional Protein, Domain 2"/>
    <property type="match status" value="1"/>
</dbReference>
<gene>
    <name evidence="15" type="primary">pheT</name>
    <name evidence="20" type="ORF">FM111_15200</name>
</gene>
<evidence type="ECO:0000256" key="14">
    <source>
        <dbReference type="ARBA" id="ARBA00049255"/>
    </source>
</evidence>
<evidence type="ECO:0000256" key="2">
    <source>
        <dbReference type="ARBA" id="ARBA00008653"/>
    </source>
</evidence>
<dbReference type="EC" id="6.1.1.20" evidence="15"/>
<dbReference type="InterPro" id="IPR005121">
    <property type="entry name" value="Fdx_antiC-bd"/>
</dbReference>
<dbReference type="GO" id="GO:0009328">
    <property type="term" value="C:phenylalanine-tRNA ligase complex"/>
    <property type="evidence" value="ECO:0007669"/>
    <property type="project" value="TreeGrafter"/>
</dbReference>
<dbReference type="Gene3D" id="3.30.56.10">
    <property type="match status" value="2"/>
</dbReference>
<comment type="similarity">
    <text evidence="2 15">Belongs to the phenylalanyl-tRNA synthetase beta subunit family. Type 1 subfamily.</text>
</comment>
<dbReference type="InterPro" id="IPR009061">
    <property type="entry name" value="DNA-bd_dom_put_sf"/>
</dbReference>
<comment type="catalytic activity">
    <reaction evidence="14 15">
        <text>tRNA(Phe) + L-phenylalanine + ATP = L-phenylalanyl-tRNA(Phe) + AMP + diphosphate + H(+)</text>
        <dbReference type="Rhea" id="RHEA:19413"/>
        <dbReference type="Rhea" id="RHEA-COMP:9668"/>
        <dbReference type="Rhea" id="RHEA-COMP:9699"/>
        <dbReference type="ChEBI" id="CHEBI:15378"/>
        <dbReference type="ChEBI" id="CHEBI:30616"/>
        <dbReference type="ChEBI" id="CHEBI:33019"/>
        <dbReference type="ChEBI" id="CHEBI:58095"/>
        <dbReference type="ChEBI" id="CHEBI:78442"/>
        <dbReference type="ChEBI" id="CHEBI:78531"/>
        <dbReference type="ChEBI" id="CHEBI:456215"/>
        <dbReference type="EC" id="6.1.1.20"/>
    </reaction>
</comment>
<dbReference type="Pfam" id="PF03147">
    <property type="entry name" value="FDX-ACB"/>
    <property type="match status" value="1"/>
</dbReference>
<dbReference type="GO" id="GO:0000049">
    <property type="term" value="F:tRNA binding"/>
    <property type="evidence" value="ECO:0007669"/>
    <property type="project" value="UniProtKB-UniRule"/>
</dbReference>
<dbReference type="SMART" id="SM00873">
    <property type="entry name" value="B3_4"/>
    <property type="match status" value="1"/>
</dbReference>
<dbReference type="SUPFAM" id="SSF56037">
    <property type="entry name" value="PheT/TilS domain"/>
    <property type="match status" value="1"/>
</dbReference>